<name>A0A1F5G8J7_9BACT</name>
<dbReference type="EMBL" id="MFBD01000037">
    <property type="protein sequence ID" value="OGD88144.1"/>
    <property type="molecule type" value="Genomic_DNA"/>
</dbReference>
<sequence>MIETDFPHLLDPVVSEWKIGNWIVRQEGLGFSLEFIGDSSPASRDIKAQLAIINEINDACLFSVPDPMTDEGLCSQQIRIKERLDNSFNEDK</sequence>
<proteinExistence type="predicted"/>
<evidence type="ECO:0000313" key="1">
    <source>
        <dbReference type="EMBL" id="OGD88144.1"/>
    </source>
</evidence>
<dbReference type="STRING" id="1797714.A3D04_01605"/>
<evidence type="ECO:0000313" key="2">
    <source>
        <dbReference type="Proteomes" id="UP000177369"/>
    </source>
</evidence>
<comment type="caution">
    <text evidence="1">The sequence shown here is derived from an EMBL/GenBank/DDBJ whole genome shotgun (WGS) entry which is preliminary data.</text>
</comment>
<protein>
    <submittedName>
        <fullName evidence="1">Uncharacterized protein</fullName>
    </submittedName>
</protein>
<gene>
    <name evidence="1" type="ORF">A3D04_01605</name>
</gene>
<dbReference type="Proteomes" id="UP000177369">
    <property type="component" value="Unassembled WGS sequence"/>
</dbReference>
<reference evidence="1 2" key="1">
    <citation type="journal article" date="2016" name="Nat. Commun.">
        <title>Thousands of microbial genomes shed light on interconnected biogeochemical processes in an aquifer system.</title>
        <authorList>
            <person name="Anantharaman K."/>
            <person name="Brown C.T."/>
            <person name="Hug L.A."/>
            <person name="Sharon I."/>
            <person name="Castelle C.J."/>
            <person name="Probst A.J."/>
            <person name="Thomas B.C."/>
            <person name="Singh A."/>
            <person name="Wilkins M.J."/>
            <person name="Karaoz U."/>
            <person name="Brodie E.L."/>
            <person name="Williams K.H."/>
            <person name="Hubbard S.S."/>
            <person name="Banfield J.F."/>
        </authorList>
    </citation>
    <scope>NUCLEOTIDE SEQUENCE [LARGE SCALE GENOMIC DNA]</scope>
</reference>
<dbReference type="AlphaFoldDB" id="A0A1F5G8J7"/>
<accession>A0A1F5G8J7</accession>
<organism evidence="1 2">
    <name type="scientific">Candidatus Curtissbacteria bacterium RIFCSPHIGHO2_02_FULL_40_16b</name>
    <dbReference type="NCBI Taxonomy" id="1797714"/>
    <lineage>
        <taxon>Bacteria</taxon>
        <taxon>Candidatus Curtissiibacteriota</taxon>
    </lineage>
</organism>